<evidence type="ECO:0000313" key="4">
    <source>
        <dbReference type="Proteomes" id="UP000671828"/>
    </source>
</evidence>
<organism evidence="3 4">
    <name type="scientific">Saccharothrix algeriensis</name>
    <dbReference type="NCBI Taxonomy" id="173560"/>
    <lineage>
        <taxon>Bacteria</taxon>
        <taxon>Bacillati</taxon>
        <taxon>Actinomycetota</taxon>
        <taxon>Actinomycetes</taxon>
        <taxon>Pseudonocardiales</taxon>
        <taxon>Pseudonocardiaceae</taxon>
        <taxon>Saccharothrix</taxon>
    </lineage>
</organism>
<dbReference type="AlphaFoldDB" id="A0A8T8HSU4"/>
<feature type="compositionally biased region" description="Low complexity" evidence="1">
    <location>
        <begin position="26"/>
        <end position="42"/>
    </location>
</feature>
<reference evidence="2 5" key="1">
    <citation type="submission" date="2021-01" db="EMBL/GenBank/DDBJ databases">
        <title>Sequencing the genomes of 1000 actinobacteria strains.</title>
        <authorList>
            <person name="Klenk H.-P."/>
        </authorList>
    </citation>
    <scope>NUCLEOTIDE SEQUENCE [LARGE SCALE GENOMIC DNA]</scope>
    <source>
        <strain evidence="2 5">DSM 44581</strain>
    </source>
</reference>
<evidence type="ECO:0000313" key="3">
    <source>
        <dbReference type="EMBL" id="QTR01270.1"/>
    </source>
</evidence>
<name>A0A8T8HSU4_9PSEU</name>
<sequence>MGSDESGGALGLGVLTSLLTTPGARPVARGAGPVPGPAVVPAHGWTPSGEVRSHRFADRPSPRRPALPHPSARRRSLRAHAAGPAAPTAEVAA</sequence>
<proteinExistence type="predicted"/>
<feature type="compositionally biased region" description="Low complexity" evidence="1">
    <location>
        <begin position="79"/>
        <end position="93"/>
    </location>
</feature>
<evidence type="ECO:0000256" key="1">
    <source>
        <dbReference type="SAM" id="MobiDB-lite"/>
    </source>
</evidence>
<protein>
    <submittedName>
        <fullName evidence="3">Uncharacterized protein</fullName>
    </submittedName>
</protein>
<dbReference type="Proteomes" id="UP000671828">
    <property type="component" value="Chromosome"/>
</dbReference>
<dbReference type="EMBL" id="CP072788">
    <property type="protein sequence ID" value="QTR01270.1"/>
    <property type="molecule type" value="Genomic_DNA"/>
</dbReference>
<reference evidence="3" key="2">
    <citation type="submission" date="2021-04" db="EMBL/GenBank/DDBJ databases">
        <title>Saccharothrix algeriensis WGS.</title>
        <authorList>
            <person name="Stuskova K."/>
            <person name="Hakalova E."/>
            <person name="Tebbal A.B."/>
            <person name="Eichmeier A."/>
        </authorList>
    </citation>
    <scope>NUCLEOTIDE SEQUENCE</scope>
    <source>
        <strain evidence="3">NRRL B-24137</strain>
    </source>
</reference>
<evidence type="ECO:0000313" key="2">
    <source>
        <dbReference type="EMBL" id="MBM7812540.1"/>
    </source>
</evidence>
<accession>A0A8T8HSU4</accession>
<dbReference type="EMBL" id="JAFBCL010000001">
    <property type="protein sequence ID" value="MBM7812540.1"/>
    <property type="molecule type" value="Genomic_DNA"/>
</dbReference>
<evidence type="ECO:0000313" key="5">
    <source>
        <dbReference type="Proteomes" id="UP001195724"/>
    </source>
</evidence>
<gene>
    <name evidence="3" type="ORF">J7S33_17515</name>
    <name evidence="2" type="ORF">JOE68_003405</name>
</gene>
<dbReference type="Proteomes" id="UP001195724">
    <property type="component" value="Unassembled WGS sequence"/>
</dbReference>
<feature type="compositionally biased region" description="Basic and acidic residues" evidence="1">
    <location>
        <begin position="51"/>
        <end position="61"/>
    </location>
</feature>
<feature type="region of interest" description="Disordered" evidence="1">
    <location>
        <begin position="26"/>
        <end position="93"/>
    </location>
</feature>
<keyword evidence="5" id="KW-1185">Reference proteome</keyword>
<dbReference type="RefSeq" id="WP_204843302.1">
    <property type="nucleotide sequence ID" value="NZ_JAFBCL010000001.1"/>
</dbReference>